<evidence type="ECO:0000313" key="7">
    <source>
        <dbReference type="Proteomes" id="UP000801492"/>
    </source>
</evidence>
<evidence type="ECO:0000313" key="6">
    <source>
        <dbReference type="EMBL" id="KAF2900801.1"/>
    </source>
</evidence>
<evidence type="ECO:0000259" key="5">
    <source>
        <dbReference type="SMART" id="SM01332"/>
    </source>
</evidence>
<comment type="similarity">
    <text evidence="2">Belongs to the cyclin family.</text>
</comment>
<feature type="domain" description="Cyclin C-terminal" evidence="5">
    <location>
        <begin position="172"/>
        <end position="294"/>
    </location>
</feature>
<proteinExistence type="inferred from homology"/>
<keyword evidence="7" id="KW-1185">Reference proteome</keyword>
<evidence type="ECO:0000256" key="3">
    <source>
        <dbReference type="SAM" id="MobiDB-lite"/>
    </source>
</evidence>
<dbReference type="InterPro" id="IPR006671">
    <property type="entry name" value="Cyclin_N"/>
</dbReference>
<dbReference type="AlphaFoldDB" id="A0A8K0DCF0"/>
<evidence type="ECO:0000256" key="1">
    <source>
        <dbReference type="ARBA" id="ARBA00023127"/>
    </source>
</evidence>
<feature type="region of interest" description="Disordered" evidence="3">
    <location>
        <begin position="287"/>
        <end position="545"/>
    </location>
</feature>
<comment type="caution">
    <text evidence="6">The sequence shown here is derived from an EMBL/GenBank/DDBJ whole genome shotgun (WGS) entry which is preliminary data.</text>
</comment>
<feature type="compositionally biased region" description="Low complexity" evidence="3">
    <location>
        <begin position="380"/>
        <end position="390"/>
    </location>
</feature>
<dbReference type="OrthoDB" id="10264655at2759"/>
<dbReference type="Gene3D" id="1.10.472.10">
    <property type="entry name" value="Cyclin-like"/>
    <property type="match status" value="2"/>
</dbReference>
<keyword evidence="1 2" id="KW-0195">Cyclin</keyword>
<dbReference type="InterPro" id="IPR043198">
    <property type="entry name" value="Cyclin/Ssn8"/>
</dbReference>
<dbReference type="Pfam" id="PF02984">
    <property type="entry name" value="Cyclin_C"/>
    <property type="match status" value="1"/>
</dbReference>
<evidence type="ECO:0000256" key="2">
    <source>
        <dbReference type="RuleBase" id="RU000383"/>
    </source>
</evidence>
<protein>
    <recommendedName>
        <fullName evidence="8">Cyclin-L1</fullName>
    </recommendedName>
</protein>
<feature type="compositionally biased region" description="Basic residues" evidence="3">
    <location>
        <begin position="391"/>
        <end position="403"/>
    </location>
</feature>
<dbReference type="InterPro" id="IPR004367">
    <property type="entry name" value="Cyclin_C-dom"/>
</dbReference>
<dbReference type="FunFam" id="1.10.472.10:FF:000016">
    <property type="entry name" value="cyclin-L1 isoform X1"/>
    <property type="match status" value="1"/>
</dbReference>
<organism evidence="6 7">
    <name type="scientific">Ignelater luminosus</name>
    <name type="common">Cucubano</name>
    <name type="synonym">Pyrophorus luminosus</name>
    <dbReference type="NCBI Taxonomy" id="2038154"/>
    <lineage>
        <taxon>Eukaryota</taxon>
        <taxon>Metazoa</taxon>
        <taxon>Ecdysozoa</taxon>
        <taxon>Arthropoda</taxon>
        <taxon>Hexapoda</taxon>
        <taxon>Insecta</taxon>
        <taxon>Pterygota</taxon>
        <taxon>Neoptera</taxon>
        <taxon>Endopterygota</taxon>
        <taxon>Coleoptera</taxon>
        <taxon>Polyphaga</taxon>
        <taxon>Elateriformia</taxon>
        <taxon>Elateroidea</taxon>
        <taxon>Elateridae</taxon>
        <taxon>Agrypninae</taxon>
        <taxon>Pyrophorini</taxon>
        <taxon>Ignelater</taxon>
    </lineage>
</organism>
<accession>A0A8K0DCF0</accession>
<dbReference type="GO" id="GO:0016538">
    <property type="term" value="F:cyclin-dependent protein serine/threonine kinase regulator activity"/>
    <property type="evidence" value="ECO:0007669"/>
    <property type="project" value="InterPro"/>
</dbReference>
<dbReference type="Pfam" id="PF00134">
    <property type="entry name" value="Cyclin_N"/>
    <property type="match status" value="1"/>
</dbReference>
<feature type="compositionally biased region" description="Low complexity" evidence="3">
    <location>
        <begin position="292"/>
        <end position="309"/>
    </location>
</feature>
<reference evidence="6" key="1">
    <citation type="submission" date="2019-08" db="EMBL/GenBank/DDBJ databases">
        <title>The genome of the North American firefly Photinus pyralis.</title>
        <authorList>
            <consortium name="Photinus pyralis genome working group"/>
            <person name="Fallon T.R."/>
            <person name="Sander Lower S.E."/>
            <person name="Weng J.-K."/>
        </authorList>
    </citation>
    <scope>NUCLEOTIDE SEQUENCE</scope>
    <source>
        <strain evidence="6">TRF0915ILg1</strain>
        <tissue evidence="6">Whole body</tissue>
    </source>
</reference>
<dbReference type="Proteomes" id="UP000801492">
    <property type="component" value="Unassembled WGS sequence"/>
</dbReference>
<dbReference type="InterPro" id="IPR036915">
    <property type="entry name" value="Cyclin-like_sf"/>
</dbReference>
<dbReference type="SMART" id="SM01332">
    <property type="entry name" value="Cyclin_C"/>
    <property type="match status" value="1"/>
</dbReference>
<evidence type="ECO:0008006" key="8">
    <source>
        <dbReference type="Google" id="ProtNLM"/>
    </source>
</evidence>
<feature type="domain" description="Cyclin-like" evidence="4">
    <location>
        <begin position="61"/>
        <end position="163"/>
    </location>
</feature>
<feature type="compositionally biased region" description="Basic residues" evidence="3">
    <location>
        <begin position="338"/>
        <end position="379"/>
    </location>
</feature>
<dbReference type="SMART" id="SM00385">
    <property type="entry name" value="CYCLIN"/>
    <property type="match status" value="2"/>
</dbReference>
<gene>
    <name evidence="6" type="ORF">ILUMI_05340</name>
</gene>
<dbReference type="PIRSF" id="PIRSF036580">
    <property type="entry name" value="Cyclin_L"/>
    <property type="match status" value="1"/>
</dbReference>
<evidence type="ECO:0000259" key="4">
    <source>
        <dbReference type="SMART" id="SM00385"/>
    </source>
</evidence>
<dbReference type="EMBL" id="VTPC01001983">
    <property type="protein sequence ID" value="KAF2900801.1"/>
    <property type="molecule type" value="Genomic_DNA"/>
</dbReference>
<feature type="domain" description="Cyclin-like" evidence="4">
    <location>
        <begin position="176"/>
        <end position="260"/>
    </location>
</feature>
<feature type="compositionally biased region" description="Basic and acidic residues" evidence="3">
    <location>
        <begin position="406"/>
        <end position="545"/>
    </location>
</feature>
<sequence>MGSNKSDTVQTVVRNNSKPYGKIILTLKNQLLPEEKLETTPSQTDGLDRETEIDLRIYGCELIQTAGILLKLPQVAMATGQVLLQRFYYSKSLVRHPVEQTAMACVCLASKIEEAPRRVRDVINTFNHIRQVTSNKTITPVILDQNYIQLKNQVIKAERRVLKELGFCVHIKHPHKIIVMYLQVLGYEKHQQLMQYSWNYMNDSLRTDVFVRYQPETVACACIYLTARKLKLPLPKNPAWFSLFGVTEQEIRDVCLRILRLYARPKINVDSLEKKIEELCKKYQDAKVKARGNSGNNTPNNNSPSSPNTQKSSGAHNAWGGFISRSGSHIVPTTEKRSRSKSPSHSPVSKHHKRSKKHARSRSRTPSRNHKKSHKRRMSYSRSRSNSPHSKISRKGRDKRRSRSISNEKELKNDRYIDRYDKHDKNDRYEKDKYSTKDDKYSNKEDKYSSKEDKYSSKEDRDRDRYMEKDRYDEKIDKKDRHDKNDKKYEKDRDDKYRDDKYKDDRYKDDRHSSRDEKERYKKSKHRDDDKEREKERDRSKDRRR</sequence>
<dbReference type="InterPro" id="IPR013763">
    <property type="entry name" value="Cyclin-like_dom"/>
</dbReference>
<dbReference type="GO" id="GO:0006357">
    <property type="term" value="P:regulation of transcription by RNA polymerase II"/>
    <property type="evidence" value="ECO:0007669"/>
    <property type="project" value="InterPro"/>
</dbReference>
<dbReference type="SUPFAM" id="SSF47954">
    <property type="entry name" value="Cyclin-like"/>
    <property type="match status" value="2"/>
</dbReference>
<name>A0A8K0DCF0_IGNLU</name>
<dbReference type="FunFam" id="1.10.472.10:FF:000031">
    <property type="entry name" value="cyclin-L1-1-like isoform X1"/>
    <property type="match status" value="1"/>
</dbReference>
<dbReference type="PANTHER" id="PTHR10026">
    <property type="entry name" value="CYCLIN"/>
    <property type="match status" value="1"/>
</dbReference>